<dbReference type="OrthoDB" id="1417277at2759"/>
<dbReference type="AlphaFoldDB" id="A0A1S4C380"/>
<dbReference type="InterPro" id="IPR021109">
    <property type="entry name" value="Peptidase_aspartic_dom_sf"/>
</dbReference>
<dbReference type="PANTHER" id="PTHR33067">
    <property type="entry name" value="RNA-DIRECTED DNA POLYMERASE-RELATED"/>
    <property type="match status" value="1"/>
</dbReference>
<feature type="compositionally biased region" description="Polar residues" evidence="1">
    <location>
        <begin position="29"/>
        <end position="40"/>
    </location>
</feature>
<dbReference type="SUPFAM" id="SSF50630">
    <property type="entry name" value="Acid proteases"/>
    <property type="match status" value="1"/>
</dbReference>
<dbReference type="RefSeq" id="XP_016495508.1">
    <property type="nucleotide sequence ID" value="XM_016640022.1"/>
</dbReference>
<organism evidence="2">
    <name type="scientific">Nicotiana tabacum</name>
    <name type="common">Common tobacco</name>
    <dbReference type="NCBI Taxonomy" id="4097"/>
    <lineage>
        <taxon>Eukaryota</taxon>
        <taxon>Viridiplantae</taxon>
        <taxon>Streptophyta</taxon>
        <taxon>Embryophyta</taxon>
        <taxon>Tracheophyta</taxon>
        <taxon>Spermatophyta</taxon>
        <taxon>Magnoliopsida</taxon>
        <taxon>eudicotyledons</taxon>
        <taxon>Gunneridae</taxon>
        <taxon>Pentapetalae</taxon>
        <taxon>asterids</taxon>
        <taxon>lamiids</taxon>
        <taxon>Solanales</taxon>
        <taxon>Solanaceae</taxon>
        <taxon>Nicotianoideae</taxon>
        <taxon>Nicotianeae</taxon>
        <taxon>Nicotiana</taxon>
    </lineage>
</organism>
<dbReference type="Gene3D" id="2.40.70.10">
    <property type="entry name" value="Acid Proteases"/>
    <property type="match status" value="1"/>
</dbReference>
<dbReference type="KEGG" id="nta:107814583"/>
<accession>A0A1S4C380</accession>
<gene>
    <name evidence="2" type="primary">LOC107814583</name>
</gene>
<dbReference type="PANTHER" id="PTHR33067:SF9">
    <property type="entry name" value="RNA-DIRECTED DNA POLYMERASE"/>
    <property type="match status" value="1"/>
</dbReference>
<evidence type="ECO:0000256" key="1">
    <source>
        <dbReference type="SAM" id="MobiDB-lite"/>
    </source>
</evidence>
<dbReference type="PaxDb" id="4097-A0A1S4C380"/>
<proteinExistence type="predicted"/>
<sequence>MTELVGSRAASIQKLEMQMRDLSREQNPKQKGTLPSDTITNPKAFQEIPGFAKYLKDLITKKKTTKNEVVNVTHRVCSIIATTTVQKEEDSGAFTIPCTFGLRDFARALCDNGASINLMPLDIYKKAGLGMPRPTSMRLQMADRSIKRLVGIIDDVLVKVGKFLLPADFVILDCAVDKEIPIILGRPFLATGRALMYSQRNEIKF</sequence>
<name>A0A1S4C380_TOBAC</name>
<dbReference type="CDD" id="cd00303">
    <property type="entry name" value="retropepsin_like"/>
    <property type="match status" value="1"/>
</dbReference>
<protein>
    <submittedName>
        <fullName evidence="2">Uncharacterized protein</fullName>
    </submittedName>
</protein>
<feature type="region of interest" description="Disordered" evidence="1">
    <location>
        <begin position="20"/>
        <end position="40"/>
    </location>
</feature>
<reference evidence="2" key="1">
    <citation type="submission" date="2025-08" db="UniProtKB">
        <authorList>
            <consortium name="RefSeq"/>
        </authorList>
    </citation>
    <scope>IDENTIFICATION</scope>
</reference>
<evidence type="ECO:0000313" key="2">
    <source>
        <dbReference type="RefSeq" id="XP_016495508.1"/>
    </source>
</evidence>